<gene>
    <name evidence="1" type="ORF">EX30DRAFT_300873</name>
</gene>
<accession>A0A4S2N794</accession>
<dbReference type="AlphaFoldDB" id="A0A4S2N794"/>
<evidence type="ECO:0000313" key="1">
    <source>
        <dbReference type="EMBL" id="TGZ85222.1"/>
    </source>
</evidence>
<dbReference type="EMBL" id="ML220112">
    <property type="protein sequence ID" value="TGZ85222.1"/>
    <property type="molecule type" value="Genomic_DNA"/>
</dbReference>
<dbReference type="Pfam" id="PF11312">
    <property type="entry name" value="Methyltransf_34"/>
    <property type="match status" value="1"/>
</dbReference>
<keyword evidence="2" id="KW-1185">Reference proteome</keyword>
<dbReference type="OrthoDB" id="6419443at2759"/>
<dbReference type="STRING" id="341454.A0A4S2N794"/>
<dbReference type="Proteomes" id="UP000298138">
    <property type="component" value="Unassembled WGS sequence"/>
</dbReference>
<proteinExistence type="predicted"/>
<organism evidence="1 2">
    <name type="scientific">Ascodesmis nigricans</name>
    <dbReference type="NCBI Taxonomy" id="341454"/>
    <lineage>
        <taxon>Eukaryota</taxon>
        <taxon>Fungi</taxon>
        <taxon>Dikarya</taxon>
        <taxon>Ascomycota</taxon>
        <taxon>Pezizomycotina</taxon>
        <taxon>Pezizomycetes</taxon>
        <taxon>Pezizales</taxon>
        <taxon>Ascodesmidaceae</taxon>
        <taxon>Ascodesmis</taxon>
    </lineage>
</organism>
<dbReference type="InterPro" id="IPR021463">
    <property type="entry name" value="Methyltransf_34"/>
</dbReference>
<evidence type="ECO:0000313" key="2">
    <source>
        <dbReference type="Proteomes" id="UP000298138"/>
    </source>
</evidence>
<protein>
    <submittedName>
        <fullName evidence="1">Uncharacterized protein</fullName>
    </submittedName>
</protein>
<reference evidence="1 2" key="1">
    <citation type="submission" date="2019-04" db="EMBL/GenBank/DDBJ databases">
        <title>Comparative genomics and transcriptomics to analyze fruiting body development in filamentous ascomycetes.</title>
        <authorList>
            <consortium name="DOE Joint Genome Institute"/>
            <person name="Lutkenhaus R."/>
            <person name="Traeger S."/>
            <person name="Breuer J."/>
            <person name="Kuo A."/>
            <person name="Lipzen A."/>
            <person name="Pangilinan J."/>
            <person name="Dilworth D."/>
            <person name="Sandor L."/>
            <person name="Poggeler S."/>
            <person name="Barry K."/>
            <person name="Grigoriev I.V."/>
            <person name="Nowrousian M."/>
        </authorList>
    </citation>
    <scope>NUCLEOTIDE SEQUENCE [LARGE SCALE GENOMIC DNA]</scope>
    <source>
        <strain evidence="1 2">CBS 389.68</strain>
    </source>
</reference>
<sequence length="171" mass="19224">KIHVTAVDIAEWDDVVGALVQSFKSDTNFGAGARFDADFWKADILGPGVAEEVITPDTRLVTLCFTTNELYTQSRADTTRFLLGLGERLQPGALLLVVESAGSYSTVKVGEKVFDMGLLLEHTLLRAGEGKSNWEMTDKRDSQWFRLPEEIKFPLQLEDARVMVRVFRRTR</sequence>
<dbReference type="InParanoid" id="A0A4S2N794"/>
<name>A0A4S2N794_9PEZI</name>
<feature type="non-terminal residue" evidence="1">
    <location>
        <position position="1"/>
    </location>
</feature>